<dbReference type="EMBL" id="AF282130">
    <property type="protein sequence ID" value="AAG30096.1"/>
    <property type="molecule type" value="Genomic_DNA"/>
</dbReference>
<organismHost>
    <name type="scientific">Gallus gallus</name>
    <name type="common">Chicken</name>
    <dbReference type="NCBI Taxonomy" id="9031"/>
</organismHost>
<reference evidence="1" key="1">
    <citation type="journal article" date="2001" name="J. Gen. Virol.">
        <title>The genome of herpesvirus of turkeys: comparative analysis with Marek's disease viruses.</title>
        <authorList>
            <person name="Kingham B.F."/>
            <person name="Zelnik V."/>
            <person name="Kopacek J."/>
            <person name="Majerciak V."/>
            <person name="Ney E."/>
            <person name="Schmidt C.J."/>
        </authorList>
    </citation>
    <scope>NUCLEOTIDE SEQUENCE</scope>
    <source>
        <strain evidence="1">FC126</strain>
    </source>
</reference>
<reference evidence="1" key="3">
    <citation type="submission" date="2004-11" db="EMBL/GenBank/DDBJ databases">
        <authorList>
            <person name="Aouacheria A.J."/>
            <person name="Banyai M."/>
            <person name="Rigal D."/>
            <person name="Schmidt C.J."/>
            <person name="Gillet G."/>
        </authorList>
    </citation>
    <scope>NUCLEOTIDE SEQUENCE</scope>
    <source>
        <strain evidence="1">FC126</strain>
    </source>
</reference>
<organismHost>
    <name type="scientific">Meleagris gallopavo</name>
    <name type="common">Wild turkey</name>
    <dbReference type="NCBI Taxonomy" id="9103"/>
</organismHost>
<reference evidence="2 3" key="2">
    <citation type="journal article" date="2001" name="J. Virol.">
        <title>The genome of turkey herpesvirus.</title>
        <authorList>
            <person name="Afonso C.L."/>
            <person name="Tulman E.R."/>
            <person name="Lu Z."/>
            <person name="Zsak L."/>
            <person name="Rock D.L."/>
            <person name="Kutish G.F."/>
        </authorList>
    </citation>
    <scope>NUCLEOTIDE SEQUENCE [LARGE SCALE GENOMIC DNA]</scope>
    <source>
        <strain evidence="2">FC126</strain>
    </source>
</reference>
<evidence type="ECO:0000313" key="3">
    <source>
        <dbReference type="Proteomes" id="UP000175168"/>
    </source>
</evidence>
<dbReference type="GeneID" id="918569"/>
<protein>
    <submittedName>
        <fullName evidence="1">LORF3</fullName>
    </submittedName>
</protein>
<dbReference type="KEGG" id="vg:918569"/>
<dbReference type="RefSeq" id="NP_073350.1">
    <property type="nucleotide sequence ID" value="NC_002641.1"/>
</dbReference>
<evidence type="ECO:0000313" key="1">
    <source>
        <dbReference type="EMBL" id="AAG30096.1"/>
    </source>
</evidence>
<dbReference type="OrthoDB" id="23075at10239"/>
<gene>
    <name evidence="2" type="primary">HVT064</name>
    <name evidence="1" type="synonym">LORF3</name>
</gene>
<name>Q9DGS2_MEHV1</name>
<organism evidence="2 3">
    <name type="scientific">Meleagrid herpesvirus 1</name>
    <name type="common">MeHV-1</name>
    <name type="synonym">Turkey herpesvirus</name>
    <dbReference type="NCBI Taxonomy" id="37108"/>
    <lineage>
        <taxon>Viruses</taxon>
        <taxon>Duplodnaviria</taxon>
        <taxon>Heunggongvirae</taxon>
        <taxon>Peploviricota</taxon>
        <taxon>Herviviricetes</taxon>
        <taxon>Herpesvirales</taxon>
        <taxon>Orthoherpesviridae</taxon>
        <taxon>Alphaherpesvirinae</taxon>
        <taxon>Mardivirus</taxon>
        <taxon>Mardivirus meleagridalpha1</taxon>
    </lineage>
</organism>
<sequence>MHFPFNKKCRENTQPLWMYPRELPRRGAYGVAARPILITDMGPTINILLVGGWKGRLVTAKSSVQHRAVLWISGGQRENASQYSFNREDANTHGWFLTLGAPWIVGRNILPEDRLLFITNHCSGELQSVFAGMPVALKTVLEHLHLKRESGLQPALLMDPRRFLEMRDPRKIICMCELDIRDSPGAHGILVNCCCGRPGGLQCLTFIRIIETLVNHFLSSTDLTCLNLTCRHSDVPTTVASTLSEDGFEHDFEYSISTISEEAEVY</sequence>
<dbReference type="EMBL" id="AF291866">
    <property type="protein sequence ID" value="AAG45794.1"/>
    <property type="molecule type" value="Genomic_DNA"/>
</dbReference>
<accession>Q9DGS2</accession>
<proteinExistence type="predicted"/>
<evidence type="ECO:0000313" key="2">
    <source>
        <dbReference type="EMBL" id="AAG45794.1"/>
    </source>
</evidence>
<dbReference type="Proteomes" id="UP000175168">
    <property type="component" value="Segment"/>
</dbReference>
<keyword evidence="3" id="KW-1185">Reference proteome</keyword>